<proteinExistence type="predicted"/>
<keyword evidence="2" id="KW-1185">Reference proteome</keyword>
<gene>
    <name evidence="1" type="ORF">IPOD504_LOCUS6850</name>
</gene>
<sequence length="83" mass="9258">MSGRPALVQAAAYAEWAGSPGWYHGPTEDLEALCFRALRVGNGSCLVPHITSYHLIAVLDSPQRWRDDLCKCEKCKKHEVSCR</sequence>
<protein>
    <submittedName>
        <fullName evidence="1">Uncharacterized protein</fullName>
    </submittedName>
</protein>
<dbReference type="EMBL" id="OW152831">
    <property type="protein sequence ID" value="CAH2049479.1"/>
    <property type="molecule type" value="Genomic_DNA"/>
</dbReference>
<name>A0ABN8IDW7_9NEOP</name>
<feature type="non-terminal residue" evidence="1">
    <location>
        <position position="1"/>
    </location>
</feature>
<dbReference type="Proteomes" id="UP000837857">
    <property type="component" value="Chromosome 19"/>
</dbReference>
<reference evidence="1" key="1">
    <citation type="submission" date="2022-03" db="EMBL/GenBank/DDBJ databases">
        <authorList>
            <person name="Martin H S."/>
        </authorList>
    </citation>
    <scope>NUCLEOTIDE SEQUENCE</scope>
</reference>
<accession>A0ABN8IDW7</accession>
<evidence type="ECO:0000313" key="1">
    <source>
        <dbReference type="EMBL" id="CAH2049479.1"/>
    </source>
</evidence>
<evidence type="ECO:0000313" key="2">
    <source>
        <dbReference type="Proteomes" id="UP000837857"/>
    </source>
</evidence>
<organism evidence="1 2">
    <name type="scientific">Iphiclides podalirius</name>
    <name type="common">scarce swallowtail</name>
    <dbReference type="NCBI Taxonomy" id="110791"/>
    <lineage>
        <taxon>Eukaryota</taxon>
        <taxon>Metazoa</taxon>
        <taxon>Ecdysozoa</taxon>
        <taxon>Arthropoda</taxon>
        <taxon>Hexapoda</taxon>
        <taxon>Insecta</taxon>
        <taxon>Pterygota</taxon>
        <taxon>Neoptera</taxon>
        <taxon>Endopterygota</taxon>
        <taxon>Lepidoptera</taxon>
        <taxon>Glossata</taxon>
        <taxon>Ditrysia</taxon>
        <taxon>Papilionoidea</taxon>
        <taxon>Papilionidae</taxon>
        <taxon>Papilioninae</taxon>
        <taxon>Iphiclides</taxon>
    </lineage>
</organism>